<dbReference type="Proteomes" id="UP000814128">
    <property type="component" value="Unassembled WGS sequence"/>
</dbReference>
<evidence type="ECO:0000313" key="2">
    <source>
        <dbReference type="Proteomes" id="UP000814128"/>
    </source>
</evidence>
<name>A0ACB8QVA2_9AGAM</name>
<sequence>MDGLMRTHNPQRAGRPRQASALAESAGIWDYMTLLNDVQRPSSCHSVDTPIGFGLSLPVHFSDTTNQFAHLWCSSGHDLPAAGDYIPTPSDQNTLPRTDDFMGFPPAGLELQYDPFLPHPFVTGMSSLPACPPTGLPADRRSSPHALPQLPITHDVRDSQRPLHVHNLPPQAGDAVAQVRFRTNHACDPCRKRKAKCNGTIPCDRCESRHLDCIYSAERRMRGPNKPKHRPSPLALVDSHKRSRSRRRGSEARKARSGRLLQPPSSASSTSSFITEPPSSASSSISSFPLETPASATFGWPPAEPSGEASLPRMEACDHIAPLTPHGLLLHAQSLSEDSSNYAGGQFASRASPFKQEFGFDFPDRHSTSGLTDSLPASSASSSSQPSIPSSPSSDASSISAADSIPLSSTALRLDKATPNHRGHRRAVSDLSLLSSSLSVVTLSGRVRAGSTGE</sequence>
<comment type="caution">
    <text evidence="1">The sequence shown here is derived from an EMBL/GenBank/DDBJ whole genome shotgun (WGS) entry which is preliminary data.</text>
</comment>
<reference evidence="1" key="2">
    <citation type="journal article" date="2022" name="New Phytol.">
        <title>Evolutionary transition to the ectomycorrhizal habit in the genomes of a hyperdiverse lineage of mushroom-forming fungi.</title>
        <authorList>
            <person name="Looney B."/>
            <person name="Miyauchi S."/>
            <person name="Morin E."/>
            <person name="Drula E."/>
            <person name="Courty P.E."/>
            <person name="Kohler A."/>
            <person name="Kuo A."/>
            <person name="LaButti K."/>
            <person name="Pangilinan J."/>
            <person name="Lipzen A."/>
            <person name="Riley R."/>
            <person name="Andreopoulos W."/>
            <person name="He G."/>
            <person name="Johnson J."/>
            <person name="Nolan M."/>
            <person name="Tritt A."/>
            <person name="Barry K.W."/>
            <person name="Grigoriev I.V."/>
            <person name="Nagy L.G."/>
            <person name="Hibbett D."/>
            <person name="Henrissat B."/>
            <person name="Matheny P.B."/>
            <person name="Labbe J."/>
            <person name="Martin F.M."/>
        </authorList>
    </citation>
    <scope>NUCLEOTIDE SEQUENCE</scope>
    <source>
        <strain evidence="1">EC-137</strain>
    </source>
</reference>
<dbReference type="EMBL" id="MU273484">
    <property type="protein sequence ID" value="KAI0035452.1"/>
    <property type="molecule type" value="Genomic_DNA"/>
</dbReference>
<gene>
    <name evidence="1" type="ORF">K488DRAFT_83028</name>
</gene>
<accession>A0ACB8QVA2</accession>
<reference evidence="1" key="1">
    <citation type="submission" date="2021-02" db="EMBL/GenBank/DDBJ databases">
        <authorList>
            <consortium name="DOE Joint Genome Institute"/>
            <person name="Ahrendt S."/>
            <person name="Looney B.P."/>
            <person name="Miyauchi S."/>
            <person name="Morin E."/>
            <person name="Drula E."/>
            <person name="Courty P.E."/>
            <person name="Chicoki N."/>
            <person name="Fauchery L."/>
            <person name="Kohler A."/>
            <person name="Kuo A."/>
            <person name="Labutti K."/>
            <person name="Pangilinan J."/>
            <person name="Lipzen A."/>
            <person name="Riley R."/>
            <person name="Andreopoulos W."/>
            <person name="He G."/>
            <person name="Johnson J."/>
            <person name="Barry K.W."/>
            <person name="Grigoriev I.V."/>
            <person name="Nagy L."/>
            <person name="Hibbett D."/>
            <person name="Henrissat B."/>
            <person name="Matheny P.B."/>
            <person name="Labbe J."/>
            <person name="Martin F."/>
        </authorList>
    </citation>
    <scope>NUCLEOTIDE SEQUENCE</scope>
    <source>
        <strain evidence="1">EC-137</strain>
    </source>
</reference>
<organism evidence="1 2">
    <name type="scientific">Vararia minispora EC-137</name>
    <dbReference type="NCBI Taxonomy" id="1314806"/>
    <lineage>
        <taxon>Eukaryota</taxon>
        <taxon>Fungi</taxon>
        <taxon>Dikarya</taxon>
        <taxon>Basidiomycota</taxon>
        <taxon>Agaricomycotina</taxon>
        <taxon>Agaricomycetes</taxon>
        <taxon>Russulales</taxon>
        <taxon>Lachnocladiaceae</taxon>
        <taxon>Vararia</taxon>
    </lineage>
</organism>
<proteinExistence type="predicted"/>
<keyword evidence="2" id="KW-1185">Reference proteome</keyword>
<protein>
    <submittedName>
        <fullName evidence="1">Uncharacterized protein</fullName>
    </submittedName>
</protein>
<evidence type="ECO:0000313" key="1">
    <source>
        <dbReference type="EMBL" id="KAI0035452.1"/>
    </source>
</evidence>